<dbReference type="AlphaFoldDB" id="A0A9Q3SZW4"/>
<name>A0A9Q3SZW4_9LACO</name>
<evidence type="ECO:0000313" key="2">
    <source>
        <dbReference type="Proteomes" id="UP000752647"/>
    </source>
</evidence>
<protein>
    <submittedName>
        <fullName evidence="1">Uncharacterized protein</fullName>
    </submittedName>
</protein>
<organism evidence="1 2">
    <name type="scientific">Leuconostoc gasicomitatum</name>
    <dbReference type="NCBI Taxonomy" id="115778"/>
    <lineage>
        <taxon>Bacteria</taxon>
        <taxon>Bacillati</taxon>
        <taxon>Bacillota</taxon>
        <taxon>Bacilli</taxon>
        <taxon>Lactobacillales</taxon>
        <taxon>Lactobacillaceae</taxon>
        <taxon>Leuconostoc</taxon>
        <taxon>Leuconostoc gelidum group</taxon>
    </lineage>
</organism>
<sequence length="65" mass="7587">MMYFKKHDIDVTNISFNRFENEIENGNISGDEDDALQVIDNLIETFKKMKEIFEAGNLPISEKMD</sequence>
<dbReference type="EMBL" id="JAHBFI010000021">
    <property type="protein sequence ID" value="MBZ5963402.1"/>
    <property type="molecule type" value="Genomic_DNA"/>
</dbReference>
<evidence type="ECO:0000313" key="1">
    <source>
        <dbReference type="EMBL" id="MBZ5963402.1"/>
    </source>
</evidence>
<gene>
    <name evidence="1" type="ORF">KIJ12_09635</name>
</gene>
<accession>A0A9Q3SZW4</accession>
<reference evidence="1" key="1">
    <citation type="submission" date="2021-05" db="EMBL/GenBank/DDBJ databases">
        <title>Pangenome of Leuconostoc gelidum warrants species status for Leuconostoc gelidum subsp. gasicomitatum.</title>
        <authorList>
            <person name="Johansson P."/>
            <person name="Sade E."/>
            <person name="Hultman J."/>
            <person name="Auvinen P."/>
            <person name="Bjorkroth J."/>
        </authorList>
    </citation>
    <scope>NUCLEOTIDE SEQUENCE</scope>
    <source>
        <strain evidence="1">A.21.4</strain>
    </source>
</reference>
<proteinExistence type="predicted"/>
<dbReference type="Proteomes" id="UP000752647">
    <property type="component" value="Unassembled WGS sequence"/>
</dbReference>
<comment type="caution">
    <text evidence="1">The sequence shown here is derived from an EMBL/GenBank/DDBJ whole genome shotgun (WGS) entry which is preliminary data.</text>
</comment>